<dbReference type="InParanoid" id="A0A098E5P8"/>
<evidence type="ECO:0000313" key="2">
    <source>
        <dbReference type="EMBL" id="CEG01783.1"/>
    </source>
</evidence>
<sequence>MTRVVRGVRVVLTPDADVVDPRDVAARARASDLARELERGRDAPMSAGHASRSASSIVDPMLDVDAWTTATTAMDERRERAIAETRAVTTCDRETAALAVDLGEACGWDGGGRADFARASRELALMGFDDDDGRASGALGVAGLRVERAVEVCLARERS</sequence>
<name>A0A098E5P8_OSTTA</name>
<reference evidence="3" key="1">
    <citation type="journal article" date="2006" name="Proc. Natl. Acad. Sci. U.S.A.">
        <title>Genome analysis of the smallest free-living eukaryote Ostreococcus tauri unveils many unique features.</title>
        <authorList>
            <person name="Derelle E."/>
            <person name="Ferraz C."/>
            <person name="Rombauts S."/>
            <person name="Rouze P."/>
            <person name="Worden A.Z."/>
            <person name="Robbens S."/>
            <person name="Partensky F."/>
            <person name="Degroeve S."/>
            <person name="Echeynie S."/>
            <person name="Cooke R."/>
            <person name="Saeys Y."/>
            <person name="Wuyts J."/>
            <person name="Jabbari K."/>
            <person name="Bowler C."/>
            <person name="Panaud O."/>
            <person name="Piegu B."/>
            <person name="Ball S.G."/>
            <person name="Ral J.-P."/>
            <person name="Bouget F.-Y."/>
            <person name="Piganeau G."/>
            <person name="De Baets B."/>
            <person name="Picard A."/>
            <person name="Delseny M."/>
            <person name="Demaille J."/>
            <person name="Van de Peer Y."/>
            <person name="Moreau H."/>
        </authorList>
    </citation>
    <scope>NUCLEOTIDE SEQUENCE [LARGE SCALE GENOMIC DNA]</scope>
    <source>
        <strain evidence="3">OTTH 0595 / CCAP 157/2 / RCC745</strain>
    </source>
</reference>
<dbReference type="RefSeq" id="XP_022841166.1">
    <property type="nucleotide sequence ID" value="XM_022982411.1"/>
</dbReference>
<dbReference type="KEGG" id="ota:OT_ostta15g01735"/>
<organism evidence="2 3">
    <name type="scientific">Ostreococcus tauri</name>
    <name type="common">Marine green alga</name>
    <dbReference type="NCBI Taxonomy" id="70448"/>
    <lineage>
        <taxon>Eukaryota</taxon>
        <taxon>Viridiplantae</taxon>
        <taxon>Chlorophyta</taxon>
        <taxon>Mamiellophyceae</taxon>
        <taxon>Mamiellales</taxon>
        <taxon>Bathycoccaceae</taxon>
        <taxon>Ostreococcus</taxon>
    </lineage>
</organism>
<keyword evidence="3" id="KW-1185">Reference proteome</keyword>
<dbReference type="EMBL" id="CAID01000015">
    <property type="protein sequence ID" value="CEG01783.1"/>
    <property type="molecule type" value="Genomic_DNA"/>
</dbReference>
<feature type="compositionally biased region" description="Basic and acidic residues" evidence="1">
    <location>
        <begin position="33"/>
        <end position="42"/>
    </location>
</feature>
<proteinExistence type="predicted"/>
<evidence type="ECO:0000256" key="1">
    <source>
        <dbReference type="SAM" id="MobiDB-lite"/>
    </source>
</evidence>
<accession>A0A098E5P8</accession>
<gene>
    <name evidence="2" type="ORF">OT_ostta15g01735</name>
</gene>
<protein>
    <submittedName>
        <fullName evidence="2">Unnamed product</fullName>
    </submittedName>
</protein>
<feature type="region of interest" description="Disordered" evidence="1">
    <location>
        <begin position="33"/>
        <end position="54"/>
    </location>
</feature>
<dbReference type="Proteomes" id="UP000009170">
    <property type="component" value="Unassembled WGS sequence"/>
</dbReference>
<reference evidence="2 3" key="2">
    <citation type="journal article" date="2014" name="BMC Genomics">
        <title>An improved genome of the model marine alga Ostreococcus tauri unfolds by assessing Illumina de novo assemblies.</title>
        <authorList>
            <person name="Blanc-Mathieu R."/>
            <person name="Verhelst B."/>
            <person name="Derelle E."/>
            <person name="Rombauts S."/>
            <person name="Bouget F.Y."/>
            <person name="Carre I."/>
            <person name="Chateau A."/>
            <person name="Eyre-Walker A."/>
            <person name="Grimsley N."/>
            <person name="Moreau H."/>
            <person name="Piegu B."/>
            <person name="Rivals E."/>
            <person name="Schackwitz W."/>
            <person name="Van de Peer Y."/>
            <person name="Piganeau G."/>
        </authorList>
    </citation>
    <scope>NUCLEOTIDE SEQUENCE [LARGE SCALE GENOMIC DNA]</scope>
    <source>
        <strain evidence="3">OTTH 0595 / CCAP 157/2 / RCC745</strain>
    </source>
</reference>
<comment type="caution">
    <text evidence="2">The sequence shown here is derived from an EMBL/GenBank/DDBJ whole genome shotgun (WGS) entry which is preliminary data.</text>
</comment>
<evidence type="ECO:0000313" key="3">
    <source>
        <dbReference type="Proteomes" id="UP000009170"/>
    </source>
</evidence>
<dbReference type="GeneID" id="34946437"/>
<dbReference type="AlphaFoldDB" id="A0A098E5P8"/>